<comment type="similarity">
    <text evidence="3 12">Belongs to the glycogen phosphorylase family.</text>
</comment>
<evidence type="ECO:0000256" key="10">
    <source>
        <dbReference type="ARBA" id="ARBA00025174"/>
    </source>
</evidence>
<proteinExistence type="inferred from homology"/>
<keyword evidence="5" id="KW-0321">Glycogen metabolism</keyword>
<dbReference type="PROSITE" id="PS00102">
    <property type="entry name" value="PHOSPHORYLASE"/>
    <property type="match status" value="1"/>
</dbReference>
<sequence>MSKPLSAPVPVSTPVTAKDLDALLHFYLNYVAGIRPAQASKHDICNALSLAIRNHLIDNQFVTEDRYQKADSKRMYYLSMEFLIGRLLASNLHSLGLEKLAQEVLQKYGVTLQDIEEAEPDAALGNGGLGRLAACFLDSLASLDMPGFGYGINYEYGLFKQHIDHGYQRESPDHWLHEDAPWLIERSEATCNVPLYGHIDHNRKCNNGFGPWVDWQTIVGVPFDIPVVGYGGRTVNYLRLYSARSSNEFDIQIFNGGDYIKAVEEKIYSEKITKVLYPSDSCWGGKELRLIQEYFLVSCAIRDILNRHLEQNNSLDNLADKTAIQLNDTHPSLSVAELMRVLMDEYGYEWKDAWETTQACCAYTNHTLLPEALEKWPVALLQHVLPRHLELIYEINRRFLMEVEAFWPGDENRQQILSLFEESHEKQVRMAHLAIVGSHSVNGVAALHSKLVQTRLVPDFFALYPERFNNKTNGVTPRRWIVQSNPSLTHLFNDTIGTDWVLDLSQLKKLEQYADDAAFQRAFAQAKLDNKERLAQVVREQSGIMLNPASMFDVQVKRIHEYKRQLLNILRVIHEYLRIVEDGKTPEVAKTCIFAGKAAPGYVMAKLIIKLINSVAEVVNHDPVVGGMLKVAFIPDYKVSLAEKIIPAANLSEQISTAGTEASGTGNMKFSMNGALTVGTLDGANVEILEEVGKDNIYIFGLSTEEVEQMRLQNSYISKEYYQSSPAIKRILDSLVDNRFCRGEPGIFNPIFDMLLDGGDYFYHLADLESYIAIHQQIDEEFMQEDLWTRKAILNTARMGKFSSDRTILEYARDIWGIQSA</sequence>
<dbReference type="Gene3D" id="3.40.50.2000">
    <property type="entry name" value="Glycogen Phosphorylase B"/>
    <property type="match status" value="2"/>
</dbReference>
<evidence type="ECO:0000256" key="12">
    <source>
        <dbReference type="RuleBase" id="RU000587"/>
    </source>
</evidence>
<dbReference type="RefSeq" id="WP_103922359.1">
    <property type="nucleotide sequence ID" value="NZ_FMSV02000556.1"/>
</dbReference>
<evidence type="ECO:0000256" key="9">
    <source>
        <dbReference type="ARBA" id="ARBA00023277"/>
    </source>
</evidence>
<evidence type="ECO:0000256" key="5">
    <source>
        <dbReference type="ARBA" id="ARBA00022600"/>
    </source>
</evidence>
<keyword evidence="7 12" id="KW-0808">Transferase</keyword>
<dbReference type="PIRSF" id="PIRSF000460">
    <property type="entry name" value="Pprylas_GlgP"/>
    <property type="match status" value="1"/>
</dbReference>
<name>A0A1H6FHD9_9GAMM</name>
<dbReference type="GO" id="GO:0005737">
    <property type="term" value="C:cytoplasm"/>
    <property type="evidence" value="ECO:0007669"/>
    <property type="project" value="TreeGrafter"/>
</dbReference>
<evidence type="ECO:0000256" key="4">
    <source>
        <dbReference type="ARBA" id="ARBA00022553"/>
    </source>
</evidence>
<dbReference type="FunFam" id="3.40.50.2000:FF:000005">
    <property type="entry name" value="Alpha-1,4 glucan phosphorylase"/>
    <property type="match status" value="1"/>
</dbReference>
<dbReference type="GO" id="GO:0008184">
    <property type="term" value="F:glycogen phosphorylase activity"/>
    <property type="evidence" value="ECO:0007669"/>
    <property type="project" value="InterPro"/>
</dbReference>
<comment type="function">
    <text evidence="12">Allosteric enzyme that catalyzes the rate-limiting step in glycogen catabolism, the phosphorolytic cleavage of glycogen to produce glucose-1-phosphate, and plays a central role in maintaining cellular and organismal glucose homeostasis.</text>
</comment>
<comment type="cofactor">
    <cofactor evidence="2 12">
        <name>pyridoxal 5'-phosphate</name>
        <dbReference type="ChEBI" id="CHEBI:597326"/>
    </cofactor>
</comment>
<dbReference type="AlphaFoldDB" id="A0A1H6FHD9"/>
<organism evidence="13 14">
    <name type="scientific">Candidatus Venteria ishoeyi</name>
    <dbReference type="NCBI Taxonomy" id="1899563"/>
    <lineage>
        <taxon>Bacteria</taxon>
        <taxon>Pseudomonadati</taxon>
        <taxon>Pseudomonadota</taxon>
        <taxon>Gammaproteobacteria</taxon>
        <taxon>Thiotrichales</taxon>
        <taxon>Thiotrichaceae</taxon>
        <taxon>Venteria</taxon>
    </lineage>
</organism>
<comment type="function">
    <text evidence="10">Phosphorylase is an important allosteric enzyme in carbohydrate metabolism. Enzymes from different sources differ in their regulatory mechanisms and in their natural substrates. However, all known phosphorylases share catalytic and structural properties.</text>
</comment>
<feature type="modified residue" description="N6-(pyridoxal phosphate)lysine" evidence="11">
    <location>
        <position position="669"/>
    </location>
</feature>
<keyword evidence="14" id="KW-1185">Reference proteome</keyword>
<comment type="catalytic activity">
    <reaction evidence="1 12">
        <text>[(1-&gt;4)-alpha-D-glucosyl](n) + phosphate = [(1-&gt;4)-alpha-D-glucosyl](n-1) + alpha-D-glucose 1-phosphate</text>
        <dbReference type="Rhea" id="RHEA:41732"/>
        <dbReference type="Rhea" id="RHEA-COMP:9584"/>
        <dbReference type="Rhea" id="RHEA-COMP:9586"/>
        <dbReference type="ChEBI" id="CHEBI:15444"/>
        <dbReference type="ChEBI" id="CHEBI:43474"/>
        <dbReference type="ChEBI" id="CHEBI:58601"/>
        <dbReference type="EC" id="2.4.1.1"/>
    </reaction>
</comment>
<dbReference type="FunFam" id="3.40.50.2000:FF:000153">
    <property type="entry name" value="Alpha-1,4 glucan phosphorylase"/>
    <property type="match status" value="1"/>
</dbReference>
<dbReference type="Proteomes" id="UP000236724">
    <property type="component" value="Unassembled WGS sequence"/>
</dbReference>
<dbReference type="GO" id="GO:0005980">
    <property type="term" value="P:glycogen catabolic process"/>
    <property type="evidence" value="ECO:0007669"/>
    <property type="project" value="TreeGrafter"/>
</dbReference>
<evidence type="ECO:0000313" key="13">
    <source>
        <dbReference type="EMBL" id="SEH08851.1"/>
    </source>
</evidence>
<evidence type="ECO:0000256" key="7">
    <source>
        <dbReference type="ARBA" id="ARBA00022679"/>
    </source>
</evidence>
<keyword evidence="9 12" id="KW-0119">Carbohydrate metabolism</keyword>
<keyword evidence="8 11" id="KW-0663">Pyridoxal phosphate</keyword>
<evidence type="ECO:0000256" key="8">
    <source>
        <dbReference type="ARBA" id="ARBA00022898"/>
    </source>
</evidence>
<evidence type="ECO:0000256" key="11">
    <source>
        <dbReference type="PIRSR" id="PIRSR000460-1"/>
    </source>
</evidence>
<dbReference type="CDD" id="cd04300">
    <property type="entry name" value="GT35_Glycogen_Phosphorylase"/>
    <property type="match status" value="1"/>
</dbReference>
<dbReference type="NCBIfam" id="TIGR02093">
    <property type="entry name" value="P_ylase"/>
    <property type="match status" value="1"/>
</dbReference>
<evidence type="ECO:0000256" key="3">
    <source>
        <dbReference type="ARBA" id="ARBA00006047"/>
    </source>
</evidence>
<dbReference type="InterPro" id="IPR035090">
    <property type="entry name" value="Pyridoxal_P_attach_site"/>
</dbReference>
<dbReference type="PANTHER" id="PTHR11468">
    <property type="entry name" value="GLYCOGEN PHOSPHORYLASE"/>
    <property type="match status" value="1"/>
</dbReference>
<dbReference type="InterPro" id="IPR000811">
    <property type="entry name" value="Glyco_trans_35"/>
</dbReference>
<dbReference type="Pfam" id="PF00343">
    <property type="entry name" value="Phosphorylase"/>
    <property type="match status" value="1"/>
</dbReference>
<keyword evidence="4" id="KW-0597">Phosphoprotein</keyword>
<dbReference type="EC" id="2.4.1.1" evidence="12"/>
<evidence type="ECO:0000313" key="14">
    <source>
        <dbReference type="Proteomes" id="UP000236724"/>
    </source>
</evidence>
<evidence type="ECO:0000256" key="2">
    <source>
        <dbReference type="ARBA" id="ARBA00001933"/>
    </source>
</evidence>
<accession>A0A1H6FHD9</accession>
<dbReference type="EMBL" id="FMSV02000556">
    <property type="protein sequence ID" value="SEH08851.1"/>
    <property type="molecule type" value="Genomic_DNA"/>
</dbReference>
<dbReference type="InterPro" id="IPR011833">
    <property type="entry name" value="Glycg_phsphrylas"/>
</dbReference>
<dbReference type="SUPFAM" id="SSF53756">
    <property type="entry name" value="UDP-Glycosyltransferase/glycogen phosphorylase"/>
    <property type="match status" value="1"/>
</dbReference>
<dbReference type="PANTHER" id="PTHR11468:SF3">
    <property type="entry name" value="GLYCOGEN PHOSPHORYLASE, LIVER FORM"/>
    <property type="match status" value="1"/>
</dbReference>
<evidence type="ECO:0000256" key="1">
    <source>
        <dbReference type="ARBA" id="ARBA00001275"/>
    </source>
</evidence>
<protein>
    <recommendedName>
        <fullName evidence="12">Alpha-1,4 glucan phosphorylase</fullName>
        <ecNumber evidence="12">2.4.1.1</ecNumber>
    </recommendedName>
</protein>
<gene>
    <name evidence="13" type="primary">malP_2</name>
    <name evidence="13" type="ORF">MBHS_04744</name>
</gene>
<keyword evidence="6 12" id="KW-0328">Glycosyltransferase</keyword>
<evidence type="ECO:0000256" key="6">
    <source>
        <dbReference type="ARBA" id="ARBA00022676"/>
    </source>
</evidence>
<dbReference type="OrthoDB" id="7229284at2"/>
<dbReference type="GO" id="GO:0030170">
    <property type="term" value="F:pyridoxal phosphate binding"/>
    <property type="evidence" value="ECO:0007669"/>
    <property type="project" value="InterPro"/>
</dbReference>
<reference evidence="13 14" key="1">
    <citation type="submission" date="2016-10" db="EMBL/GenBank/DDBJ databases">
        <authorList>
            <person name="de Groot N.N."/>
        </authorList>
    </citation>
    <scope>NUCLEOTIDE SEQUENCE [LARGE SCALE GENOMIC DNA]</scope>
    <source>
        <strain evidence="13">MBHS1</strain>
    </source>
</reference>